<evidence type="ECO:0000313" key="4">
    <source>
        <dbReference type="EMBL" id="AUN95669.1"/>
    </source>
</evidence>
<dbReference type="Gene3D" id="3.40.50.1980">
    <property type="entry name" value="Nitrogenase molybdenum iron protein domain"/>
    <property type="match status" value="2"/>
</dbReference>
<dbReference type="GO" id="GO:0071281">
    <property type="term" value="P:cellular response to iron ion"/>
    <property type="evidence" value="ECO:0007669"/>
    <property type="project" value="TreeGrafter"/>
</dbReference>
<dbReference type="NCBIfam" id="NF038402">
    <property type="entry name" value="TroA_like"/>
    <property type="match status" value="1"/>
</dbReference>
<feature type="chain" id="PRO_5014460490" evidence="2">
    <location>
        <begin position="19"/>
        <end position="302"/>
    </location>
</feature>
<feature type="domain" description="Fe/B12 periplasmic-binding" evidence="3">
    <location>
        <begin position="39"/>
        <end position="287"/>
    </location>
</feature>
<keyword evidence="5" id="KW-1185">Reference proteome</keyword>
<dbReference type="InterPro" id="IPR002491">
    <property type="entry name" value="ABC_transptr_periplasmic_BD"/>
</dbReference>
<dbReference type="PANTHER" id="PTHR30535">
    <property type="entry name" value="VITAMIN B12-BINDING PROTEIN"/>
    <property type="match status" value="1"/>
</dbReference>
<dbReference type="CDD" id="cd01144">
    <property type="entry name" value="BtuF"/>
    <property type="match status" value="1"/>
</dbReference>
<accession>A0A2I6S8S9</accession>
<evidence type="ECO:0000259" key="3">
    <source>
        <dbReference type="PROSITE" id="PS50983"/>
    </source>
</evidence>
<proteinExistence type="predicted"/>
<keyword evidence="1 2" id="KW-0732">Signal</keyword>
<dbReference type="InterPro" id="IPR050902">
    <property type="entry name" value="ABC_Transporter_SBP"/>
</dbReference>
<dbReference type="InterPro" id="IPR054828">
    <property type="entry name" value="Vit_B12_bind_prot"/>
</dbReference>
<dbReference type="SUPFAM" id="SSF53807">
    <property type="entry name" value="Helical backbone' metal receptor"/>
    <property type="match status" value="1"/>
</dbReference>
<dbReference type="PANTHER" id="PTHR30535:SF34">
    <property type="entry name" value="MOLYBDATE-BINDING PROTEIN MOLA"/>
    <property type="match status" value="1"/>
</dbReference>
<evidence type="ECO:0000256" key="1">
    <source>
        <dbReference type="ARBA" id="ARBA00022729"/>
    </source>
</evidence>
<dbReference type="KEGG" id="atw:C0099_12470"/>
<dbReference type="EMBL" id="CP025682">
    <property type="protein sequence ID" value="AUN95669.1"/>
    <property type="molecule type" value="Genomic_DNA"/>
</dbReference>
<reference evidence="4 5" key="1">
    <citation type="submission" date="2018-01" db="EMBL/GenBank/DDBJ databases">
        <authorList>
            <person name="Fu G.-Y."/>
        </authorList>
    </citation>
    <scope>NUCLEOTIDE SEQUENCE [LARGE SCALE GENOMIC DNA]</scope>
    <source>
        <strain evidence="4 5">SY39</strain>
    </source>
</reference>
<gene>
    <name evidence="4" type="ORF">C0099_12470</name>
</gene>
<evidence type="ECO:0000313" key="5">
    <source>
        <dbReference type="Proteomes" id="UP000242205"/>
    </source>
</evidence>
<name>A0A2I6S8S9_9RHOO</name>
<sequence>MRRALIAVLVCLATAADAAGVRIVDDAQRAVELSAPATRIVSIAPHVTELLFAAGAGDHVVGVDEFSDHPPPARALPRIGRHSGLDLEAIVALRPDLVVGWASGNRMPQLERLESLGIPLYLNEIRSVDDIAASIETFGRLAGTQTAAGAAADALRQRADALRTHGRAPRLRVFYQVWDRPLMTINGEHLISRAIERCGGRNVFASLSQLAPTVSVEAVLAADPQAIIATRIDDTDPAGLGGWRRWPDLAASRHDNLLALPADLLQRPGPRFINGVEALCAALDEARARLAQPDEASGRERR</sequence>
<dbReference type="Proteomes" id="UP000242205">
    <property type="component" value="Chromosome"/>
</dbReference>
<dbReference type="PROSITE" id="PS50983">
    <property type="entry name" value="FE_B12_PBP"/>
    <property type="match status" value="1"/>
</dbReference>
<dbReference type="RefSeq" id="WP_102247715.1">
    <property type="nucleotide sequence ID" value="NZ_CP025682.1"/>
</dbReference>
<evidence type="ECO:0000256" key="2">
    <source>
        <dbReference type="SAM" id="SignalP"/>
    </source>
</evidence>
<feature type="signal peptide" evidence="2">
    <location>
        <begin position="1"/>
        <end position="18"/>
    </location>
</feature>
<dbReference type="OrthoDB" id="6495095at2"/>
<dbReference type="AlphaFoldDB" id="A0A2I6S8S9"/>
<dbReference type="Pfam" id="PF01497">
    <property type="entry name" value="Peripla_BP_2"/>
    <property type="match status" value="1"/>
</dbReference>
<organism evidence="4 5">
    <name type="scientific">Pseudazoarcus pumilus</name>
    <dbReference type="NCBI Taxonomy" id="2067960"/>
    <lineage>
        <taxon>Bacteria</taxon>
        <taxon>Pseudomonadati</taxon>
        <taxon>Pseudomonadota</taxon>
        <taxon>Betaproteobacteria</taxon>
        <taxon>Rhodocyclales</taxon>
        <taxon>Zoogloeaceae</taxon>
        <taxon>Pseudazoarcus</taxon>
    </lineage>
</organism>
<protein>
    <submittedName>
        <fullName evidence="4">Cobalamin-binding protein</fullName>
    </submittedName>
</protein>